<protein>
    <recommendedName>
        <fullName evidence="3">RNase H type-1 domain-containing protein</fullName>
    </recommendedName>
</protein>
<comment type="caution">
    <text evidence="1">The sequence shown here is derived from an EMBL/GenBank/DDBJ whole genome shotgun (WGS) entry which is preliminary data.</text>
</comment>
<evidence type="ECO:0000313" key="2">
    <source>
        <dbReference type="Proteomes" id="UP000593561"/>
    </source>
</evidence>
<keyword evidence="2" id="KW-1185">Reference proteome</keyword>
<proteinExistence type="predicted"/>
<accession>A0A7J8SMA7</accession>
<evidence type="ECO:0000313" key="1">
    <source>
        <dbReference type="EMBL" id="MBA0627247.1"/>
    </source>
</evidence>
<dbReference type="Proteomes" id="UP000593561">
    <property type="component" value="Unassembled WGS sequence"/>
</dbReference>
<dbReference type="AlphaFoldDB" id="A0A7J8SMA7"/>
<sequence length="258" mass="28877">MSQAMNSTVVNDATYCRSHTPYAPAFGALSIRTQAFTYIKVYESCIHSPLSIQDLVIRSDAQDKASPQLDLIDDILVFQSIQQRSPSGIAGFVKDYPREFDGLSQKLPIQLRVPERWKALESSIVKIRGVQSRKKSYSGIVMRDSSGAMLGSSTILHDIIPTAFAAKARACFQTIQMGMNLRLWLVKIGGDALSMERTHLQEGTTKGPSRCNNLIIFQQEECRSSTTGDDNPRKMVLPPGRPHNHHVPDLLMTWHYWA</sequence>
<organism evidence="1 2">
    <name type="scientific">Gossypium davidsonii</name>
    <name type="common">Davidson's cotton</name>
    <name type="synonym">Gossypium klotzschianum subsp. davidsonii</name>
    <dbReference type="NCBI Taxonomy" id="34287"/>
    <lineage>
        <taxon>Eukaryota</taxon>
        <taxon>Viridiplantae</taxon>
        <taxon>Streptophyta</taxon>
        <taxon>Embryophyta</taxon>
        <taxon>Tracheophyta</taxon>
        <taxon>Spermatophyta</taxon>
        <taxon>Magnoliopsida</taxon>
        <taxon>eudicotyledons</taxon>
        <taxon>Gunneridae</taxon>
        <taxon>Pentapetalae</taxon>
        <taxon>rosids</taxon>
        <taxon>malvids</taxon>
        <taxon>Malvales</taxon>
        <taxon>Malvaceae</taxon>
        <taxon>Malvoideae</taxon>
        <taxon>Gossypium</taxon>
    </lineage>
</organism>
<dbReference type="EMBL" id="JABFAC010000010">
    <property type="protein sequence ID" value="MBA0627247.1"/>
    <property type="molecule type" value="Genomic_DNA"/>
</dbReference>
<name>A0A7J8SMA7_GOSDV</name>
<gene>
    <name evidence="1" type="ORF">Godav_004781</name>
</gene>
<evidence type="ECO:0008006" key="3">
    <source>
        <dbReference type="Google" id="ProtNLM"/>
    </source>
</evidence>
<reference evidence="1 2" key="1">
    <citation type="journal article" date="2019" name="Genome Biol. Evol.">
        <title>Insights into the evolution of the New World diploid cottons (Gossypium, subgenus Houzingenia) based on genome sequencing.</title>
        <authorList>
            <person name="Grover C.E."/>
            <person name="Arick M.A. 2nd"/>
            <person name="Thrash A."/>
            <person name="Conover J.L."/>
            <person name="Sanders W.S."/>
            <person name="Peterson D.G."/>
            <person name="Frelichowski J.E."/>
            <person name="Scheffler J.A."/>
            <person name="Scheffler B.E."/>
            <person name="Wendel J.F."/>
        </authorList>
    </citation>
    <scope>NUCLEOTIDE SEQUENCE [LARGE SCALE GENOMIC DNA]</scope>
    <source>
        <strain evidence="1">27</strain>
        <tissue evidence="1">Leaf</tissue>
    </source>
</reference>